<evidence type="ECO:0000256" key="8">
    <source>
        <dbReference type="RuleBase" id="RU363034"/>
    </source>
</evidence>
<dbReference type="SUPFAM" id="SSF50494">
    <property type="entry name" value="Trypsin-like serine proteases"/>
    <property type="match status" value="1"/>
</dbReference>
<keyword evidence="6" id="KW-0325">Glycoprotein</keyword>
<dbReference type="InterPro" id="IPR001314">
    <property type="entry name" value="Peptidase_S1A"/>
</dbReference>
<dbReference type="Pfam" id="PF00089">
    <property type="entry name" value="Trypsin"/>
    <property type="match status" value="1"/>
</dbReference>
<dbReference type="InterPro" id="IPR033116">
    <property type="entry name" value="TRYPSIN_SER"/>
</dbReference>
<accession>A0A9P0BHZ3</accession>
<keyword evidence="2" id="KW-0732">Signal</keyword>
<evidence type="ECO:0000256" key="10">
    <source>
        <dbReference type="SAM" id="MobiDB-lite"/>
    </source>
</evidence>
<keyword evidence="3 8" id="KW-0378">Hydrolase</keyword>
<dbReference type="InterPro" id="IPR009003">
    <property type="entry name" value="Peptidase_S1_PA"/>
</dbReference>
<feature type="coiled-coil region" evidence="9">
    <location>
        <begin position="81"/>
        <end position="136"/>
    </location>
</feature>
<evidence type="ECO:0000256" key="4">
    <source>
        <dbReference type="ARBA" id="ARBA00022825"/>
    </source>
</evidence>
<feature type="coiled-coil region" evidence="9">
    <location>
        <begin position="732"/>
        <end position="787"/>
    </location>
</feature>
<keyword evidence="4 8" id="KW-0720">Serine protease</keyword>
<dbReference type="AlphaFoldDB" id="A0A9P0BHZ3"/>
<gene>
    <name evidence="12" type="ORF">MELIAE_LOCUS12379</name>
</gene>
<dbReference type="InterPro" id="IPR037386">
    <property type="entry name" value="CCDC40"/>
</dbReference>
<evidence type="ECO:0000256" key="1">
    <source>
        <dbReference type="ARBA" id="ARBA00022670"/>
    </source>
</evidence>
<dbReference type="InterPro" id="IPR018114">
    <property type="entry name" value="TRYPSIN_HIS"/>
</dbReference>
<feature type="coiled-coil region" evidence="9">
    <location>
        <begin position="424"/>
        <end position="458"/>
    </location>
</feature>
<protein>
    <recommendedName>
        <fullName evidence="11">Peptidase S1 domain-containing protein</fullName>
    </recommendedName>
</protein>
<evidence type="ECO:0000313" key="13">
    <source>
        <dbReference type="Proteomes" id="UP001154078"/>
    </source>
</evidence>
<dbReference type="CDD" id="cd00190">
    <property type="entry name" value="Tryp_SPc"/>
    <property type="match status" value="1"/>
</dbReference>
<keyword evidence="5" id="KW-1015">Disulfide bond</keyword>
<reference evidence="12" key="1">
    <citation type="submission" date="2021-12" db="EMBL/GenBank/DDBJ databases">
        <authorList>
            <person name="King R."/>
        </authorList>
    </citation>
    <scope>NUCLEOTIDE SEQUENCE</scope>
</reference>
<dbReference type="Gene3D" id="2.40.10.10">
    <property type="entry name" value="Trypsin-like serine proteases"/>
    <property type="match status" value="2"/>
</dbReference>
<dbReference type="GO" id="GO:0006508">
    <property type="term" value="P:proteolysis"/>
    <property type="evidence" value="ECO:0007669"/>
    <property type="project" value="UniProtKB-KW"/>
</dbReference>
<keyword evidence="13" id="KW-1185">Reference proteome</keyword>
<dbReference type="PROSITE" id="PS50240">
    <property type="entry name" value="TRYPSIN_DOM"/>
    <property type="match status" value="1"/>
</dbReference>
<dbReference type="OrthoDB" id="188741at2759"/>
<evidence type="ECO:0000256" key="6">
    <source>
        <dbReference type="ARBA" id="ARBA00023180"/>
    </source>
</evidence>
<evidence type="ECO:0000256" key="3">
    <source>
        <dbReference type="ARBA" id="ARBA00022801"/>
    </source>
</evidence>
<dbReference type="PROSITE" id="PS00135">
    <property type="entry name" value="TRYPSIN_SER"/>
    <property type="match status" value="1"/>
</dbReference>
<dbReference type="FunFam" id="2.40.10.10:FF:000028">
    <property type="entry name" value="Serine protease easter"/>
    <property type="match status" value="1"/>
</dbReference>
<evidence type="ECO:0000259" key="11">
    <source>
        <dbReference type="PROSITE" id="PS50240"/>
    </source>
</evidence>
<feature type="coiled-coil region" evidence="9">
    <location>
        <begin position="312"/>
        <end position="367"/>
    </location>
</feature>
<feature type="coiled-coil region" evidence="9">
    <location>
        <begin position="608"/>
        <end position="690"/>
    </location>
</feature>
<evidence type="ECO:0000256" key="9">
    <source>
        <dbReference type="SAM" id="Coils"/>
    </source>
</evidence>
<feature type="region of interest" description="Disordered" evidence="10">
    <location>
        <begin position="931"/>
        <end position="953"/>
    </location>
</feature>
<dbReference type="InterPro" id="IPR001254">
    <property type="entry name" value="Trypsin_dom"/>
</dbReference>
<keyword evidence="1 8" id="KW-0645">Protease</keyword>
<evidence type="ECO:0000313" key="12">
    <source>
        <dbReference type="EMBL" id="CAH0563600.1"/>
    </source>
</evidence>
<dbReference type="InterPro" id="IPR038565">
    <property type="entry name" value="CLIP_sf"/>
</dbReference>
<dbReference type="GO" id="GO:0035082">
    <property type="term" value="P:axoneme assembly"/>
    <property type="evidence" value="ECO:0007669"/>
    <property type="project" value="InterPro"/>
</dbReference>
<dbReference type="SMART" id="SM00020">
    <property type="entry name" value="Tryp_SPc"/>
    <property type="match status" value="1"/>
</dbReference>
<dbReference type="PROSITE" id="PS00134">
    <property type="entry name" value="TRYPSIN_HIS"/>
    <property type="match status" value="1"/>
</dbReference>
<dbReference type="SMART" id="SM00680">
    <property type="entry name" value="CLIP"/>
    <property type="match status" value="1"/>
</dbReference>
<dbReference type="EMBL" id="OV121140">
    <property type="protein sequence ID" value="CAH0563600.1"/>
    <property type="molecule type" value="Genomic_DNA"/>
</dbReference>
<dbReference type="InterPro" id="IPR043504">
    <property type="entry name" value="Peptidase_S1_PA_chymotrypsin"/>
</dbReference>
<evidence type="ECO:0000256" key="7">
    <source>
        <dbReference type="ARBA" id="ARBA00024195"/>
    </source>
</evidence>
<sequence>MDLENKKPDDIQQLPVLSPDHPLLEKFQKALKNHLLAQIDSLKGEIFEYEVSTAKKNEEKEHIGVKSYEAQQVLCKQQKVLEESVESLEEMTAAREAMEETLKEEKAKNKEARDKLMQAEKRSAELRTEVEATNLLIHQMSEWENKIESNITVNQRIAEKTRKQNTLLAKEKVKQDAIIYKVMKEIWRLESDLETMDMQLRVKETEREEMALTVAQGNTNIEAIQAEHRCLMHSWNSVVVAVGNRDKVLNCLREEEGKLELKYKAVLSEIDKVKKLIKNEHVENEKHTYDKHRITCEINGYKSKTEEELLKYQGYDVQIDELNETIDQISKDIEDVVTEKKHKEAAIQVVSKEIDQLLIKIQNKEQDIVKMLDVLVLNDKAAQHVNQMIKDQKKVNRVAELKLADIDNKNINLVSQIDKLRFSSESQSEKYEKVLEKSKKLEAEENEIQSKISHLDIEIRKKVGQLELLTNKLEKTFGTQDQLKGSPQDLRIVALEKSVDETMETIKELQSYWLREQKNLLSMSRERQEQMHDKNLLKKQILITEQKNFKITDDIERTKLELEKIERNIRKLQSKVVILCDSLFKKKDKKTDLDHTNDILKNHYDVRLRDSELECLRIEAETMEIENEKVNLSKELVDVNREILEWEKKLIMTKETKDNMKESQSDGGEVGQMKAELHRMQVRYAQLRKAQEKLVIDMEQCITRRSAIFQLSDSIEKRSGQNKTRINYTKKSDDIRNKIKKIENAMQDFEEKSKQLDDNIEEVKQQTEEVENEVEEIKTECQRFQELTENVKTDRQLKFELLLAKQKKVSMLTELSKGRQPYTIYRTEKHLTSEYGKQKDLNNKLGKVVENLTSDFPDYGHVFTRLFNTLRLYGDPCTTKENLTGVCREMRMCPTGLEQLRKYQKHSLRRCGFKGVEEVVCCPDVDTNREPAIDDNDENKDKGQRTQTRAKSRARKSVTGYHSVIKKSRCDIIMTSPGNPDCCPGTYGKILFCQFTFDILNCVFDIRHKTLSACEQYMQKTEARLSWHIINGVDAEAGEYPHMAAVGYPSDEGDAVNWNCGGSLIAPRFVLTAAHCVVTNNGEPKKVRLGENDLTDEGSEHKQDFDIVDTLVHPQYVIRARRNDIAVLKLDREARITKYVEPACLYTENDDPIGLTITGWGVINTNMANSWKALQKASILPSNLTTCTQLYKSRVNKDITRKQLCAADPSTTKTTDTCQGDSGGPLQVQNLKDSSLFSIVGVTSYGMGCGSNHPSIYTRVSAYLDFIEDYVWPD</sequence>
<comment type="similarity">
    <text evidence="7">Belongs to the peptidase S1 family. CLIP subfamily.</text>
</comment>
<organism evidence="12 13">
    <name type="scientific">Brassicogethes aeneus</name>
    <name type="common">Rape pollen beetle</name>
    <name type="synonym">Meligethes aeneus</name>
    <dbReference type="NCBI Taxonomy" id="1431903"/>
    <lineage>
        <taxon>Eukaryota</taxon>
        <taxon>Metazoa</taxon>
        <taxon>Ecdysozoa</taxon>
        <taxon>Arthropoda</taxon>
        <taxon>Hexapoda</taxon>
        <taxon>Insecta</taxon>
        <taxon>Pterygota</taxon>
        <taxon>Neoptera</taxon>
        <taxon>Endopterygota</taxon>
        <taxon>Coleoptera</taxon>
        <taxon>Polyphaga</taxon>
        <taxon>Cucujiformia</taxon>
        <taxon>Nitidulidae</taxon>
        <taxon>Meligethinae</taxon>
        <taxon>Brassicogethes</taxon>
    </lineage>
</organism>
<dbReference type="GO" id="GO:0004252">
    <property type="term" value="F:serine-type endopeptidase activity"/>
    <property type="evidence" value="ECO:0007669"/>
    <property type="project" value="InterPro"/>
</dbReference>
<evidence type="ECO:0000256" key="5">
    <source>
        <dbReference type="ARBA" id="ARBA00023157"/>
    </source>
</evidence>
<feature type="domain" description="Peptidase S1" evidence="11">
    <location>
        <begin position="1029"/>
        <end position="1272"/>
    </location>
</feature>
<feature type="coiled-coil region" evidence="9">
    <location>
        <begin position="548"/>
        <end position="582"/>
    </location>
</feature>
<dbReference type="GO" id="GO:0005737">
    <property type="term" value="C:cytoplasm"/>
    <property type="evidence" value="ECO:0007669"/>
    <property type="project" value="TreeGrafter"/>
</dbReference>
<dbReference type="PANTHER" id="PTHR16275">
    <property type="entry name" value="COILED-COIL DOMAIN-CONTAINING PROTEIN 40"/>
    <property type="match status" value="1"/>
</dbReference>
<evidence type="ECO:0000256" key="2">
    <source>
        <dbReference type="ARBA" id="ARBA00022729"/>
    </source>
</evidence>
<dbReference type="InterPro" id="IPR022700">
    <property type="entry name" value="CLIP"/>
</dbReference>
<dbReference type="PANTHER" id="PTHR16275:SF8">
    <property type="entry name" value="COILED-COIL DOMAIN-CONTAINING PROTEIN 40"/>
    <property type="match status" value="1"/>
</dbReference>
<dbReference type="Gene3D" id="3.30.1640.30">
    <property type="match status" value="1"/>
</dbReference>
<proteinExistence type="inferred from homology"/>
<dbReference type="Proteomes" id="UP001154078">
    <property type="component" value="Chromosome 9"/>
</dbReference>
<name>A0A9P0BHZ3_BRAAE</name>
<dbReference type="PRINTS" id="PR00722">
    <property type="entry name" value="CHYMOTRYPSIN"/>
</dbReference>
<keyword evidence="9" id="KW-0175">Coiled coil</keyword>